<reference evidence="3 4" key="1">
    <citation type="submission" date="2016-11" db="EMBL/GenBank/DDBJ databases">
        <authorList>
            <person name="Jaros S."/>
            <person name="Januszkiewicz K."/>
            <person name="Wedrychowicz H."/>
        </authorList>
    </citation>
    <scope>NUCLEOTIDE SEQUENCE [LARGE SCALE GENOMIC DNA]</scope>
    <source>
        <strain evidence="3 4">DSM 45627</strain>
    </source>
</reference>
<dbReference type="PANTHER" id="PTHR34580">
    <property type="match status" value="1"/>
</dbReference>
<dbReference type="EMBL" id="FQVU01000005">
    <property type="protein sequence ID" value="SHH30113.1"/>
    <property type="molecule type" value="Genomic_DNA"/>
</dbReference>
<dbReference type="GO" id="GO:0003677">
    <property type="term" value="F:DNA binding"/>
    <property type="evidence" value="ECO:0007669"/>
    <property type="project" value="UniProtKB-KW"/>
</dbReference>
<dbReference type="InterPro" id="IPR036388">
    <property type="entry name" value="WH-like_DNA-bd_sf"/>
</dbReference>
<dbReference type="InterPro" id="IPR051534">
    <property type="entry name" value="CBASS_pafABC_assoc_protein"/>
</dbReference>
<keyword evidence="4" id="KW-1185">Reference proteome</keyword>
<name>A0A1M5RWD9_9ACTN</name>
<dbReference type="STRING" id="1206085.SAMN05443575_3658"/>
<evidence type="ECO:0000259" key="2">
    <source>
        <dbReference type="Pfam" id="PF13280"/>
    </source>
</evidence>
<dbReference type="InterPro" id="IPR036390">
    <property type="entry name" value="WH_DNA-bd_sf"/>
</dbReference>
<organism evidence="3 4">
    <name type="scientific">Jatrophihabitans endophyticus</name>
    <dbReference type="NCBI Taxonomy" id="1206085"/>
    <lineage>
        <taxon>Bacteria</taxon>
        <taxon>Bacillati</taxon>
        <taxon>Actinomycetota</taxon>
        <taxon>Actinomycetes</taxon>
        <taxon>Jatrophihabitantales</taxon>
        <taxon>Jatrophihabitantaceae</taxon>
        <taxon>Jatrophihabitans</taxon>
    </lineage>
</organism>
<dbReference type="RefSeq" id="WP_073391826.1">
    <property type="nucleotide sequence ID" value="NZ_FQVU01000005.1"/>
</dbReference>
<feature type="domain" description="Helix-turn-helix type 11" evidence="1">
    <location>
        <begin position="6"/>
        <end position="62"/>
    </location>
</feature>
<dbReference type="PROSITE" id="PS52050">
    <property type="entry name" value="WYL"/>
    <property type="match status" value="1"/>
</dbReference>
<evidence type="ECO:0000313" key="3">
    <source>
        <dbReference type="EMBL" id="SHH30113.1"/>
    </source>
</evidence>
<sequence length="234" mass="25749">MNRTERLYALVEELRAVAPRRRSATWLARRFEVSVRTVERDLDALRESGVPIYSDTGRTGGYALDRERTLPPLTLSADEALAISVALRTAQATPFARTARLAAQKVLAVLPADVRRGEQLLAQRVHRLADSRPAGESPRPADPVIERALATNGVVHLVYADAGGVTSERDVEPLGLLWADTGWYLLGWCRLRAGIRGFRLDRIEAASSTGEHVPARDAELRAELDRLDAEPLDG</sequence>
<protein>
    <submittedName>
        <fullName evidence="3">Predicted DNA-binding transcriptional regulator YafY, contains an HTH and WYL domains</fullName>
    </submittedName>
</protein>
<evidence type="ECO:0000259" key="1">
    <source>
        <dbReference type="Pfam" id="PF08279"/>
    </source>
</evidence>
<dbReference type="Pfam" id="PF13280">
    <property type="entry name" value="WYL"/>
    <property type="match status" value="1"/>
</dbReference>
<dbReference type="Proteomes" id="UP000186132">
    <property type="component" value="Unassembled WGS sequence"/>
</dbReference>
<accession>A0A1M5RWD9</accession>
<proteinExistence type="predicted"/>
<dbReference type="AlphaFoldDB" id="A0A1M5RWD9"/>
<evidence type="ECO:0000313" key="4">
    <source>
        <dbReference type="Proteomes" id="UP000186132"/>
    </source>
</evidence>
<feature type="domain" description="WYL" evidence="2">
    <location>
        <begin position="144"/>
        <end position="206"/>
    </location>
</feature>
<dbReference type="Pfam" id="PF08279">
    <property type="entry name" value="HTH_11"/>
    <property type="match status" value="1"/>
</dbReference>
<gene>
    <name evidence="3" type="ORF">SAMN05443575_3658</name>
</gene>
<dbReference type="OrthoDB" id="3171994at2"/>
<dbReference type="InterPro" id="IPR026881">
    <property type="entry name" value="WYL_dom"/>
</dbReference>
<dbReference type="InterPro" id="IPR013196">
    <property type="entry name" value="HTH_11"/>
</dbReference>
<dbReference type="PANTHER" id="PTHR34580:SF1">
    <property type="entry name" value="PROTEIN PAFC"/>
    <property type="match status" value="1"/>
</dbReference>
<keyword evidence="3" id="KW-0238">DNA-binding</keyword>
<dbReference type="SUPFAM" id="SSF46785">
    <property type="entry name" value="Winged helix' DNA-binding domain"/>
    <property type="match status" value="1"/>
</dbReference>
<dbReference type="Gene3D" id="1.10.10.10">
    <property type="entry name" value="Winged helix-like DNA-binding domain superfamily/Winged helix DNA-binding domain"/>
    <property type="match status" value="1"/>
</dbReference>